<sequence length="295" mass="33581">MASTAILNMSEVAHYEPAMFATFSPTAKHDIHTDLQYVKVSKAGEALGPSTWGKTDFEEDREELVPVVVQDIRGLENQYTLDTHGFQLVKHKSSMSKQDFAEGNKIENMYYAETAEVVKRVTNASYVRVIHHVLRNSSSPDPDCLSLTRPLYKVHVDSTPARVESTIRLFEPGNADSLLKKRYALINVWRPLKRCFKDPLAYCDGSTVPENEFVVRELVMPNGEGRKANTAVAKNESHKWHYLYAMEDSEIVLVKCWDQKEGVVKRCPHSAVRDPAMEAMEDRESVEVRCLVFWD</sequence>
<dbReference type="OrthoDB" id="412788at2759"/>
<dbReference type="PANTHER" id="PTHR34598:SF3">
    <property type="entry name" value="OXIDOREDUCTASE AN1597"/>
    <property type="match status" value="1"/>
</dbReference>
<dbReference type="GeneID" id="28824251"/>
<dbReference type="PANTHER" id="PTHR34598">
    <property type="entry name" value="BLL6449 PROTEIN"/>
    <property type="match status" value="1"/>
</dbReference>
<dbReference type="InParanoid" id="A0A194XM55"/>
<dbReference type="NCBIfam" id="NF041278">
    <property type="entry name" value="CmcJ_NvfI_EfuI"/>
    <property type="match status" value="1"/>
</dbReference>
<dbReference type="Proteomes" id="UP000070700">
    <property type="component" value="Unassembled WGS sequence"/>
</dbReference>
<reference evidence="2 3" key="1">
    <citation type="submission" date="2015-10" db="EMBL/GenBank/DDBJ databases">
        <title>Full genome of DAOMC 229536 Phialocephala scopiformis, a fungal endophyte of spruce producing the potent anti-insectan compound rugulosin.</title>
        <authorList>
            <consortium name="DOE Joint Genome Institute"/>
            <person name="Walker A.K."/>
            <person name="Frasz S.L."/>
            <person name="Seifert K.A."/>
            <person name="Miller J.D."/>
            <person name="Mondo S.J."/>
            <person name="Labutti K."/>
            <person name="Lipzen A."/>
            <person name="Dockter R."/>
            <person name="Kennedy M."/>
            <person name="Grigoriev I.V."/>
            <person name="Spatafora J.W."/>
        </authorList>
    </citation>
    <scope>NUCLEOTIDE SEQUENCE [LARGE SCALE GENOMIC DNA]</scope>
    <source>
        <strain evidence="2 3">CBS 120377</strain>
    </source>
</reference>
<organism evidence="2 3">
    <name type="scientific">Mollisia scopiformis</name>
    <name type="common">Conifer needle endophyte fungus</name>
    <name type="synonym">Phialocephala scopiformis</name>
    <dbReference type="NCBI Taxonomy" id="149040"/>
    <lineage>
        <taxon>Eukaryota</taxon>
        <taxon>Fungi</taxon>
        <taxon>Dikarya</taxon>
        <taxon>Ascomycota</taxon>
        <taxon>Pezizomycotina</taxon>
        <taxon>Leotiomycetes</taxon>
        <taxon>Helotiales</taxon>
        <taxon>Mollisiaceae</taxon>
        <taxon>Mollisia</taxon>
    </lineage>
</organism>
<dbReference type="GO" id="GO:0016491">
    <property type="term" value="F:oxidoreductase activity"/>
    <property type="evidence" value="ECO:0007669"/>
    <property type="project" value="InterPro"/>
</dbReference>
<evidence type="ECO:0000313" key="3">
    <source>
        <dbReference type="Proteomes" id="UP000070700"/>
    </source>
</evidence>
<accession>A0A194XM55</accession>
<comment type="similarity">
    <text evidence="1">Belongs to the asaB hydroxylase/desaturase family.</text>
</comment>
<evidence type="ECO:0000313" key="2">
    <source>
        <dbReference type="EMBL" id="KUJ20847.1"/>
    </source>
</evidence>
<dbReference type="RefSeq" id="XP_018075202.1">
    <property type="nucleotide sequence ID" value="XM_018214525.1"/>
</dbReference>
<evidence type="ECO:0000256" key="1">
    <source>
        <dbReference type="ARBA" id="ARBA00023604"/>
    </source>
</evidence>
<dbReference type="InterPro" id="IPR044053">
    <property type="entry name" value="AsaB-like"/>
</dbReference>
<protein>
    <submittedName>
        <fullName evidence="2">Uncharacterized protein</fullName>
    </submittedName>
</protein>
<name>A0A194XM55_MOLSC</name>
<gene>
    <name evidence="2" type="ORF">LY89DRAFT_682505</name>
</gene>
<proteinExistence type="inferred from homology"/>
<keyword evidence="3" id="KW-1185">Reference proteome</keyword>
<dbReference type="EMBL" id="KQ947409">
    <property type="protein sequence ID" value="KUJ20847.1"/>
    <property type="molecule type" value="Genomic_DNA"/>
</dbReference>
<dbReference type="AlphaFoldDB" id="A0A194XM55"/>
<dbReference type="KEGG" id="psco:LY89DRAFT_682505"/>
<dbReference type="STRING" id="149040.A0A194XM55"/>